<proteinExistence type="inferred from homology"/>
<dbReference type="PANTHER" id="PTHR28032">
    <property type="entry name" value="FI02826P"/>
    <property type="match status" value="1"/>
</dbReference>
<evidence type="ECO:0000256" key="4">
    <source>
        <dbReference type="ARBA" id="ARBA00023242"/>
    </source>
</evidence>
<feature type="non-terminal residue" evidence="6">
    <location>
        <position position="277"/>
    </location>
</feature>
<reference evidence="7" key="1">
    <citation type="journal article" date="2014" name="Microb. Cell Fact.">
        <title>Exploiting Issatchenkia orientalis SD108 for succinic acid production.</title>
        <authorList>
            <person name="Xiao H."/>
            <person name="Shao Z."/>
            <person name="Jiang Y."/>
            <person name="Dole S."/>
            <person name="Zhao H."/>
        </authorList>
    </citation>
    <scope>NUCLEOTIDE SEQUENCE [LARGE SCALE GENOMIC DNA]</scope>
    <source>
        <strain evidence="7">SD108</strain>
    </source>
</reference>
<dbReference type="GO" id="GO:0070628">
    <property type="term" value="F:proteasome binding"/>
    <property type="evidence" value="ECO:0007669"/>
    <property type="project" value="TreeGrafter"/>
</dbReference>
<evidence type="ECO:0000256" key="3">
    <source>
        <dbReference type="ARBA" id="ARBA00022927"/>
    </source>
</evidence>
<evidence type="ECO:0000256" key="5">
    <source>
        <dbReference type="RuleBase" id="RU368013"/>
    </source>
</evidence>
<dbReference type="eggNOG" id="ENOG502RNK4">
    <property type="taxonomic scope" value="Eukaryota"/>
</dbReference>
<name>A0A099NTG5_PICKU</name>
<dbReference type="Proteomes" id="UP000029867">
    <property type="component" value="Unassembled WGS sequence"/>
</dbReference>
<dbReference type="InterPro" id="IPR038422">
    <property type="entry name" value="Cut8/Sts1_sf"/>
</dbReference>
<comment type="caution">
    <text evidence="6">The sequence shown here is derived from an EMBL/GenBank/DDBJ whole genome shotgun (WGS) entry which is preliminary data.</text>
</comment>
<dbReference type="GO" id="GO:0031965">
    <property type="term" value="C:nuclear membrane"/>
    <property type="evidence" value="ECO:0007669"/>
    <property type="project" value="TreeGrafter"/>
</dbReference>
<accession>A0A099NTG5</accession>
<evidence type="ECO:0000256" key="1">
    <source>
        <dbReference type="ARBA" id="ARBA00006199"/>
    </source>
</evidence>
<dbReference type="VEuPathDB" id="FungiDB:C5L36_0A08240"/>
<keyword evidence="5" id="KW-0813">Transport</keyword>
<evidence type="ECO:0000256" key="2">
    <source>
        <dbReference type="ARBA" id="ARBA00016204"/>
    </source>
</evidence>
<keyword evidence="3 5" id="KW-0653">Protein transport</keyword>
<comment type="subunit">
    <text evidence="5">Binds the proteasome.</text>
</comment>
<evidence type="ECO:0000313" key="6">
    <source>
        <dbReference type="EMBL" id="KGK36143.1"/>
    </source>
</evidence>
<keyword evidence="5" id="KW-0963">Cytoplasm</keyword>
<dbReference type="GO" id="GO:0015031">
    <property type="term" value="P:protein transport"/>
    <property type="evidence" value="ECO:0007669"/>
    <property type="project" value="UniProtKB-UniRule"/>
</dbReference>
<dbReference type="HOGENOM" id="CLU_054606_0_0_1"/>
<evidence type="ECO:0000313" key="7">
    <source>
        <dbReference type="Proteomes" id="UP000029867"/>
    </source>
</evidence>
<dbReference type="Pfam" id="PF08559">
    <property type="entry name" value="Cut8"/>
    <property type="match status" value="1"/>
</dbReference>
<sequence length="277" mass="32233">MGAFNQHTSDINSYKLTPKKSIGKRKHSDSIDAHLNYNASFNPLGTSRTRMIKKNRNMNQIFGQKLSLSRLIETLDKEKLQNLVKNLINDNPELTDKIIESSPIITIDDALNELERKLDMILANIPYKVDITSDYSFLRVKTLVNDFFHSLSDYSLSFLPPVETDFTVSIKFLKRFLLEIFHNLPDFSAVEYKYYRNLTIEKFNLILENSITNYLNEKKQNLLLLINENWLDEFKQINELNNNSFMKIQLLLESEIDNYYNSGSLILNTEVSSAILD</sequence>
<dbReference type="GO" id="GO:0031144">
    <property type="term" value="P:proteasome localization"/>
    <property type="evidence" value="ECO:0007669"/>
    <property type="project" value="UniProtKB-UniRule"/>
</dbReference>
<dbReference type="PANTHER" id="PTHR28032:SF1">
    <property type="entry name" value="FI02826P"/>
    <property type="match status" value="1"/>
</dbReference>
<gene>
    <name evidence="6" type="ORF">JL09_g4705</name>
</gene>
<dbReference type="EMBL" id="JQFK01000131">
    <property type="protein sequence ID" value="KGK36143.1"/>
    <property type="molecule type" value="Genomic_DNA"/>
</dbReference>
<comment type="similarity">
    <text evidence="1 5">Belongs to the cut8/STS1 family.</text>
</comment>
<organism evidence="6 7">
    <name type="scientific">Pichia kudriavzevii</name>
    <name type="common">Yeast</name>
    <name type="synonym">Issatchenkia orientalis</name>
    <dbReference type="NCBI Taxonomy" id="4909"/>
    <lineage>
        <taxon>Eukaryota</taxon>
        <taxon>Fungi</taxon>
        <taxon>Dikarya</taxon>
        <taxon>Ascomycota</taxon>
        <taxon>Saccharomycotina</taxon>
        <taxon>Pichiomycetes</taxon>
        <taxon>Pichiales</taxon>
        <taxon>Pichiaceae</taxon>
        <taxon>Pichia</taxon>
    </lineage>
</organism>
<comment type="function">
    <text evidence="5">Involved in ubiquitin-mediated protein degradation. Regulatory factor in the ubiquitin/proteasome pathway that controls the turnover of proteasome substrates. Targets proteasomes to the nucleus and facilitates the degradation of nuclear proteins.</text>
</comment>
<comment type="subcellular location">
    <subcellularLocation>
        <location evidence="5">Cytoplasm</location>
    </subcellularLocation>
    <subcellularLocation>
        <location evidence="5">Nucleus</location>
    </subcellularLocation>
</comment>
<dbReference type="Gene3D" id="1.20.58.1590">
    <property type="entry name" value="Tethering factor for nuclear proteasome Cut8/Sts1"/>
    <property type="match status" value="1"/>
</dbReference>
<dbReference type="InterPro" id="IPR013868">
    <property type="entry name" value="Cut8/Sts1_fam"/>
</dbReference>
<dbReference type="GO" id="GO:0071630">
    <property type="term" value="P:nuclear protein quality control by the ubiquitin-proteasome system"/>
    <property type="evidence" value="ECO:0007669"/>
    <property type="project" value="UniProtKB-UniRule"/>
</dbReference>
<dbReference type="GO" id="GO:0005737">
    <property type="term" value="C:cytoplasm"/>
    <property type="evidence" value="ECO:0007669"/>
    <property type="project" value="UniProtKB-SubCell"/>
</dbReference>
<protein>
    <recommendedName>
        <fullName evidence="2 5">Tethering factor for nuclear proteasome STS1</fullName>
    </recommendedName>
</protein>
<keyword evidence="4 5" id="KW-0539">Nucleus</keyword>
<dbReference type="AlphaFoldDB" id="A0A099NTG5"/>